<evidence type="ECO:0000256" key="8">
    <source>
        <dbReference type="ARBA" id="ARBA00022917"/>
    </source>
</evidence>
<evidence type="ECO:0000256" key="5">
    <source>
        <dbReference type="ARBA" id="ARBA00022741"/>
    </source>
</evidence>
<evidence type="ECO:0000256" key="3">
    <source>
        <dbReference type="ARBA" id="ARBA00022598"/>
    </source>
</evidence>
<evidence type="ECO:0000313" key="13">
    <source>
        <dbReference type="Proteomes" id="UP000245790"/>
    </source>
</evidence>
<comment type="cofactor">
    <cofactor evidence="2">
        <name>Mg(2+)</name>
        <dbReference type="ChEBI" id="CHEBI:18420"/>
    </cofactor>
</comment>
<dbReference type="PANTHER" id="PTHR21621">
    <property type="entry name" value="RIBOSOMAL PROTEIN S6 MODIFICATION PROTEIN"/>
    <property type="match status" value="1"/>
</dbReference>
<evidence type="ECO:0000256" key="9">
    <source>
        <dbReference type="ARBA" id="ARBA00023211"/>
    </source>
</evidence>
<keyword evidence="12" id="KW-0687">Ribonucleoprotein</keyword>
<evidence type="ECO:0000256" key="10">
    <source>
        <dbReference type="PROSITE-ProRule" id="PRU00409"/>
    </source>
</evidence>
<gene>
    <name evidence="12" type="ORF">C8D97_105285</name>
</gene>
<dbReference type="InterPro" id="IPR004666">
    <property type="entry name" value="Rp_bS6_RimK/Lys_biosynth_LsyX"/>
</dbReference>
<keyword evidence="5 10" id="KW-0547">Nucleotide-binding</keyword>
<reference evidence="12 13" key="1">
    <citation type="submission" date="2018-05" db="EMBL/GenBank/DDBJ databases">
        <title>Genomic Encyclopedia of Type Strains, Phase IV (KMG-IV): sequencing the most valuable type-strain genomes for metagenomic binning, comparative biology and taxonomic classification.</title>
        <authorList>
            <person name="Goeker M."/>
        </authorList>
    </citation>
    <scope>NUCLEOTIDE SEQUENCE [LARGE SCALE GENOMIC DNA]</scope>
    <source>
        <strain evidence="12 13">DSM 25350</strain>
    </source>
</reference>
<dbReference type="Gene3D" id="3.40.50.20">
    <property type="match status" value="1"/>
</dbReference>
<dbReference type="Pfam" id="PF08443">
    <property type="entry name" value="RimK"/>
    <property type="match status" value="1"/>
</dbReference>
<dbReference type="RefSeq" id="WP_109763344.1">
    <property type="nucleotide sequence ID" value="NZ_QGGU01000005.1"/>
</dbReference>
<dbReference type="Proteomes" id="UP000245790">
    <property type="component" value="Unassembled WGS sequence"/>
</dbReference>
<keyword evidence="13" id="KW-1185">Reference proteome</keyword>
<keyword evidence="9" id="KW-0464">Manganese</keyword>
<dbReference type="InterPro" id="IPR041107">
    <property type="entry name" value="Rimk_N"/>
</dbReference>
<sequence length="318" mass="35156">MNIGILTTNQIRDDQRLLNEAENKGHAARLLDLRYISVELSSDRPTIYFKNENISSEFDAIIPRLNVSFTDYGINILQQFICLHTYISESPEALRLGRDKLKCLQYLMDKGLPFPATGIAFSSEYFEPIISDLKLPLVVKLIESTEGTGVFLARDIKEAQNIIKTFGLLGASFIVQEFVKEAAGADLRAFVVGDKIVAAMKRQSQDTDFRANVSLGAHSSEVTLTEQEKEIILSATRSIGVNIAGVDFVRSNRGPLLLEINVSPDFTGEQGIEAITNTNIAAAIIDFTVEQASKYKSKPLADNKHSVNQEYMSLCVDG</sequence>
<keyword evidence="4" id="KW-0479">Metal-binding</keyword>
<dbReference type="InterPro" id="IPR013651">
    <property type="entry name" value="ATP-grasp_RimK-type"/>
</dbReference>
<name>A0A316FTA9_9GAMM</name>
<dbReference type="PANTHER" id="PTHR21621:SF7">
    <property type="entry name" value="RIBOSOMAL PROTEIN BS6--L-GLUTAMATE LIGASE"/>
    <property type="match status" value="1"/>
</dbReference>
<keyword evidence="12" id="KW-0689">Ribosomal protein</keyword>
<dbReference type="Pfam" id="PF18030">
    <property type="entry name" value="Rimk_N"/>
    <property type="match status" value="1"/>
</dbReference>
<dbReference type="NCBIfam" id="TIGR00768">
    <property type="entry name" value="rimK_fam"/>
    <property type="match status" value="1"/>
</dbReference>
<dbReference type="PROSITE" id="PS50975">
    <property type="entry name" value="ATP_GRASP"/>
    <property type="match status" value="1"/>
</dbReference>
<dbReference type="Gene3D" id="3.30.1490.20">
    <property type="entry name" value="ATP-grasp fold, A domain"/>
    <property type="match status" value="1"/>
</dbReference>
<comment type="cofactor">
    <cofactor evidence="1">
        <name>Mn(2+)</name>
        <dbReference type="ChEBI" id="CHEBI:29035"/>
    </cofactor>
</comment>
<dbReference type="Gene3D" id="3.30.470.20">
    <property type="entry name" value="ATP-grasp fold, B domain"/>
    <property type="match status" value="1"/>
</dbReference>
<proteinExistence type="predicted"/>
<organism evidence="12 13">
    <name type="scientific">Pleionea mediterranea</name>
    <dbReference type="NCBI Taxonomy" id="523701"/>
    <lineage>
        <taxon>Bacteria</taxon>
        <taxon>Pseudomonadati</taxon>
        <taxon>Pseudomonadota</taxon>
        <taxon>Gammaproteobacteria</taxon>
        <taxon>Oceanospirillales</taxon>
        <taxon>Pleioneaceae</taxon>
        <taxon>Pleionea</taxon>
    </lineage>
</organism>
<dbReference type="GO" id="GO:0005840">
    <property type="term" value="C:ribosome"/>
    <property type="evidence" value="ECO:0007669"/>
    <property type="project" value="UniProtKB-KW"/>
</dbReference>
<dbReference type="InterPro" id="IPR011761">
    <property type="entry name" value="ATP-grasp"/>
</dbReference>
<evidence type="ECO:0000256" key="4">
    <source>
        <dbReference type="ARBA" id="ARBA00022723"/>
    </source>
</evidence>
<evidence type="ECO:0000256" key="1">
    <source>
        <dbReference type="ARBA" id="ARBA00001936"/>
    </source>
</evidence>
<keyword evidence="7" id="KW-0460">Magnesium</keyword>
<dbReference type="GO" id="GO:0005737">
    <property type="term" value="C:cytoplasm"/>
    <property type="evidence" value="ECO:0007669"/>
    <property type="project" value="TreeGrafter"/>
</dbReference>
<keyword evidence="3 12" id="KW-0436">Ligase</keyword>
<keyword evidence="6 10" id="KW-0067">ATP-binding</keyword>
<dbReference type="GO" id="GO:0018169">
    <property type="term" value="F:ribosomal S6-glutamic acid ligase activity"/>
    <property type="evidence" value="ECO:0007669"/>
    <property type="project" value="TreeGrafter"/>
</dbReference>
<dbReference type="GO" id="GO:0006412">
    <property type="term" value="P:translation"/>
    <property type="evidence" value="ECO:0007669"/>
    <property type="project" value="UniProtKB-KW"/>
</dbReference>
<dbReference type="EMBL" id="QGGU01000005">
    <property type="protein sequence ID" value="PWK51968.1"/>
    <property type="molecule type" value="Genomic_DNA"/>
</dbReference>
<dbReference type="AlphaFoldDB" id="A0A316FTA9"/>
<dbReference type="InterPro" id="IPR013815">
    <property type="entry name" value="ATP_grasp_subdomain_1"/>
</dbReference>
<feature type="domain" description="ATP-grasp" evidence="11">
    <location>
        <begin position="104"/>
        <end position="289"/>
    </location>
</feature>
<dbReference type="OrthoDB" id="3865600at2"/>
<evidence type="ECO:0000259" key="11">
    <source>
        <dbReference type="PROSITE" id="PS50975"/>
    </source>
</evidence>
<dbReference type="SUPFAM" id="SSF56059">
    <property type="entry name" value="Glutathione synthetase ATP-binding domain-like"/>
    <property type="match status" value="1"/>
</dbReference>
<evidence type="ECO:0000256" key="6">
    <source>
        <dbReference type="ARBA" id="ARBA00022840"/>
    </source>
</evidence>
<evidence type="ECO:0000256" key="7">
    <source>
        <dbReference type="ARBA" id="ARBA00022842"/>
    </source>
</evidence>
<evidence type="ECO:0000256" key="2">
    <source>
        <dbReference type="ARBA" id="ARBA00001946"/>
    </source>
</evidence>
<evidence type="ECO:0000313" key="12">
    <source>
        <dbReference type="EMBL" id="PWK51968.1"/>
    </source>
</evidence>
<dbReference type="GO" id="GO:0009432">
    <property type="term" value="P:SOS response"/>
    <property type="evidence" value="ECO:0007669"/>
    <property type="project" value="TreeGrafter"/>
</dbReference>
<dbReference type="GO" id="GO:0005524">
    <property type="term" value="F:ATP binding"/>
    <property type="evidence" value="ECO:0007669"/>
    <property type="project" value="UniProtKB-UniRule"/>
</dbReference>
<accession>A0A316FTA9</accession>
<dbReference type="GO" id="GO:0046872">
    <property type="term" value="F:metal ion binding"/>
    <property type="evidence" value="ECO:0007669"/>
    <property type="project" value="UniProtKB-KW"/>
</dbReference>
<keyword evidence="8" id="KW-0648">Protein biosynthesis</keyword>
<protein>
    <submittedName>
        <fullName evidence="12">Ribosomal protein S6--L-glutamate ligase</fullName>
    </submittedName>
</protein>
<comment type="caution">
    <text evidence="12">The sequence shown here is derived from an EMBL/GenBank/DDBJ whole genome shotgun (WGS) entry which is preliminary data.</text>
</comment>